<dbReference type="Gene3D" id="6.10.340.10">
    <property type="match status" value="1"/>
</dbReference>
<feature type="transmembrane region" description="Helical" evidence="8">
    <location>
        <begin position="12"/>
        <end position="34"/>
    </location>
</feature>
<dbReference type="SMART" id="SM00304">
    <property type="entry name" value="HAMP"/>
    <property type="match status" value="1"/>
</dbReference>
<dbReference type="PROSITE" id="PS50885">
    <property type="entry name" value="HAMP"/>
    <property type="match status" value="1"/>
</dbReference>
<dbReference type="InterPro" id="IPR011712">
    <property type="entry name" value="Sig_transdc_His_kin_sub3_dim/P"/>
</dbReference>
<keyword evidence="8" id="KW-1133">Transmembrane helix</keyword>
<dbReference type="PROSITE" id="PS50109">
    <property type="entry name" value="HIS_KIN"/>
    <property type="match status" value="1"/>
</dbReference>
<keyword evidence="5" id="KW-0808">Transferase</keyword>
<dbReference type="Pfam" id="PF02518">
    <property type="entry name" value="HATPase_c"/>
    <property type="match status" value="1"/>
</dbReference>
<dbReference type="GO" id="GO:0016301">
    <property type="term" value="F:kinase activity"/>
    <property type="evidence" value="ECO:0007669"/>
    <property type="project" value="UniProtKB-KW"/>
</dbReference>
<dbReference type="SUPFAM" id="SSF55874">
    <property type="entry name" value="ATPase domain of HSP90 chaperone/DNA topoisomerase II/histidine kinase"/>
    <property type="match status" value="1"/>
</dbReference>
<evidence type="ECO:0000256" key="2">
    <source>
        <dbReference type="ARBA" id="ARBA00004370"/>
    </source>
</evidence>
<comment type="subcellular location">
    <subcellularLocation>
        <location evidence="2">Membrane</location>
    </subcellularLocation>
</comment>
<dbReference type="EMBL" id="FXUL01000019">
    <property type="protein sequence ID" value="SMP73542.1"/>
    <property type="molecule type" value="Genomic_DNA"/>
</dbReference>
<evidence type="ECO:0000256" key="8">
    <source>
        <dbReference type="SAM" id="Phobius"/>
    </source>
</evidence>
<dbReference type="RefSeq" id="WP_283444297.1">
    <property type="nucleotide sequence ID" value="NZ_FXUL01000019.1"/>
</dbReference>
<dbReference type="CDD" id="cd16917">
    <property type="entry name" value="HATPase_UhpB-NarQ-NarX-like"/>
    <property type="match status" value="1"/>
</dbReference>
<proteinExistence type="predicted"/>
<dbReference type="CDD" id="cd06225">
    <property type="entry name" value="HAMP"/>
    <property type="match status" value="1"/>
</dbReference>
<keyword evidence="8" id="KW-0812">Transmembrane</keyword>
<keyword evidence="7" id="KW-0902">Two-component regulatory system</keyword>
<evidence type="ECO:0000313" key="12">
    <source>
        <dbReference type="Proteomes" id="UP001158049"/>
    </source>
</evidence>
<evidence type="ECO:0000256" key="5">
    <source>
        <dbReference type="ARBA" id="ARBA00022679"/>
    </source>
</evidence>
<comment type="caution">
    <text evidence="11">The sequence shown here is derived from an EMBL/GenBank/DDBJ whole genome shotgun (WGS) entry which is preliminary data.</text>
</comment>
<evidence type="ECO:0000256" key="4">
    <source>
        <dbReference type="ARBA" id="ARBA00022553"/>
    </source>
</evidence>
<evidence type="ECO:0000256" key="3">
    <source>
        <dbReference type="ARBA" id="ARBA00012438"/>
    </source>
</evidence>
<protein>
    <recommendedName>
        <fullName evidence="3">histidine kinase</fullName>
        <ecNumber evidence="3">2.7.13.3</ecNumber>
    </recommendedName>
</protein>
<dbReference type="EC" id="2.7.13.3" evidence="3"/>
<evidence type="ECO:0000313" key="11">
    <source>
        <dbReference type="EMBL" id="SMP73542.1"/>
    </source>
</evidence>
<dbReference type="SMART" id="SM00387">
    <property type="entry name" value="HATPase_c"/>
    <property type="match status" value="1"/>
</dbReference>
<gene>
    <name evidence="11" type="ORF">SAMN06295970_119106</name>
</gene>
<comment type="catalytic activity">
    <reaction evidence="1">
        <text>ATP + protein L-histidine = ADP + protein N-phospho-L-histidine.</text>
        <dbReference type="EC" id="2.7.13.3"/>
    </reaction>
</comment>
<evidence type="ECO:0000259" key="9">
    <source>
        <dbReference type="PROSITE" id="PS50109"/>
    </source>
</evidence>
<dbReference type="Proteomes" id="UP001158049">
    <property type="component" value="Unassembled WGS sequence"/>
</dbReference>
<dbReference type="Gene3D" id="3.30.565.10">
    <property type="entry name" value="Histidine kinase-like ATPase, C-terminal domain"/>
    <property type="match status" value="1"/>
</dbReference>
<organism evidence="11 12">
    <name type="scientific">Noviherbaspirillum suwonense</name>
    <dbReference type="NCBI Taxonomy" id="1224511"/>
    <lineage>
        <taxon>Bacteria</taxon>
        <taxon>Pseudomonadati</taxon>
        <taxon>Pseudomonadota</taxon>
        <taxon>Betaproteobacteria</taxon>
        <taxon>Burkholderiales</taxon>
        <taxon>Oxalobacteraceae</taxon>
        <taxon>Noviherbaspirillum</taxon>
    </lineage>
</organism>
<dbReference type="InterPro" id="IPR005467">
    <property type="entry name" value="His_kinase_dom"/>
</dbReference>
<name>A0ABY1QKN3_9BURK</name>
<evidence type="ECO:0000256" key="7">
    <source>
        <dbReference type="ARBA" id="ARBA00023012"/>
    </source>
</evidence>
<dbReference type="InterPro" id="IPR003660">
    <property type="entry name" value="HAMP_dom"/>
</dbReference>
<feature type="domain" description="Histidine kinase" evidence="9">
    <location>
        <begin position="265"/>
        <end position="457"/>
    </location>
</feature>
<evidence type="ECO:0000259" key="10">
    <source>
        <dbReference type="PROSITE" id="PS50885"/>
    </source>
</evidence>
<feature type="domain" description="HAMP" evidence="10">
    <location>
        <begin position="177"/>
        <end position="229"/>
    </location>
</feature>
<dbReference type="InterPro" id="IPR003594">
    <property type="entry name" value="HATPase_dom"/>
</dbReference>
<keyword evidence="4" id="KW-0597">Phosphoprotein</keyword>
<keyword evidence="8" id="KW-0472">Membrane</keyword>
<dbReference type="Pfam" id="PF00672">
    <property type="entry name" value="HAMP"/>
    <property type="match status" value="1"/>
</dbReference>
<dbReference type="Gene3D" id="1.20.5.1930">
    <property type="match status" value="1"/>
</dbReference>
<dbReference type="InterPro" id="IPR050482">
    <property type="entry name" value="Sensor_HK_TwoCompSys"/>
</dbReference>
<keyword evidence="6 11" id="KW-0418">Kinase</keyword>
<sequence length="460" mass="50510">MDKPARRRREFGLLLKINLLLGALTCAALAVFIAQEIHTTRSSIREEMEASNRVATQLLGRITAIYVRQAPWALAEVLRETGRVRANEIRLYDNEGQLVYESPPSVYKAGRYAPDWYAALVTPAMRATVIRVNAGTLVVMPNPTRAVLDGWDDLMSFVAGQAGMLALAYLLMFWMMARWLAPFEQIRRALLDIGSGRLDVRLPPLKGKEPGEMGVAFNRMADAVQHDMATRQQMAEAQARLAAQKDFTQALHRRIEEERSAIARELHDEMGQSLTAMRSIAAALAQSPDLKGRPGADAARLLFETAGSTFDAMHRLIPRLRPVQLEEIGLVNALRDLAASLQQANAGLRIELQLPSEIDGVDSDAETCAYRIVQEALTNVVRHAGASVARIALFVDDGMLRLTVSDDGRGAADPFSRAGHYGVRGMRERAEALGGRLDIRTGPQGGLEVEACIPLQQVTA</sequence>
<feature type="transmembrane region" description="Helical" evidence="8">
    <location>
        <begin position="154"/>
        <end position="177"/>
    </location>
</feature>
<keyword evidence="12" id="KW-1185">Reference proteome</keyword>
<evidence type="ECO:0000256" key="6">
    <source>
        <dbReference type="ARBA" id="ARBA00022777"/>
    </source>
</evidence>
<evidence type="ECO:0000256" key="1">
    <source>
        <dbReference type="ARBA" id="ARBA00000085"/>
    </source>
</evidence>
<dbReference type="Pfam" id="PF07730">
    <property type="entry name" value="HisKA_3"/>
    <property type="match status" value="1"/>
</dbReference>
<accession>A0ABY1QKN3</accession>
<dbReference type="InterPro" id="IPR036890">
    <property type="entry name" value="HATPase_C_sf"/>
</dbReference>
<dbReference type="PANTHER" id="PTHR24421">
    <property type="entry name" value="NITRATE/NITRITE SENSOR PROTEIN NARX-RELATED"/>
    <property type="match status" value="1"/>
</dbReference>
<reference evidence="11 12" key="1">
    <citation type="submission" date="2017-05" db="EMBL/GenBank/DDBJ databases">
        <authorList>
            <person name="Varghese N."/>
            <person name="Submissions S."/>
        </authorList>
    </citation>
    <scope>NUCLEOTIDE SEQUENCE [LARGE SCALE GENOMIC DNA]</scope>
    <source>
        <strain evidence="11 12">DSM 26001</strain>
    </source>
</reference>